<dbReference type="GO" id="GO:0005783">
    <property type="term" value="C:endoplasmic reticulum"/>
    <property type="evidence" value="ECO:0007669"/>
    <property type="project" value="TreeGrafter"/>
</dbReference>
<evidence type="ECO:0000313" key="9">
    <source>
        <dbReference type="Proteomes" id="UP001165122"/>
    </source>
</evidence>
<reference evidence="9" key="1">
    <citation type="journal article" date="2023" name="Commun. Biol.">
        <title>Genome analysis of Parmales, the sister group of diatoms, reveals the evolutionary specialization of diatoms from phago-mixotrophs to photoautotrophs.</title>
        <authorList>
            <person name="Ban H."/>
            <person name="Sato S."/>
            <person name="Yoshikawa S."/>
            <person name="Yamada K."/>
            <person name="Nakamura Y."/>
            <person name="Ichinomiya M."/>
            <person name="Sato N."/>
            <person name="Blanc-Mathieu R."/>
            <person name="Endo H."/>
            <person name="Kuwata A."/>
            <person name="Ogata H."/>
        </authorList>
    </citation>
    <scope>NUCLEOTIDE SEQUENCE [LARGE SCALE GENOMIC DNA]</scope>
    <source>
        <strain evidence="9">NIES 3700</strain>
    </source>
</reference>
<dbReference type="PANTHER" id="PTHR10869:SF229">
    <property type="entry name" value="PROLYL 4-HYDROXYLASE ALPHA SUBUNIT DOMAIN-CONTAINING PROTEIN"/>
    <property type="match status" value="1"/>
</dbReference>
<evidence type="ECO:0000256" key="2">
    <source>
        <dbReference type="ARBA" id="ARBA00022723"/>
    </source>
</evidence>
<dbReference type="EMBL" id="BRXW01000066">
    <property type="protein sequence ID" value="GMI04001.1"/>
    <property type="molecule type" value="Genomic_DNA"/>
</dbReference>
<feature type="domain" description="Fe2OG dioxygenase" evidence="7">
    <location>
        <begin position="219"/>
        <end position="321"/>
    </location>
</feature>
<keyword evidence="9" id="KW-1185">Reference proteome</keyword>
<keyword evidence="3" id="KW-0223">Dioxygenase</keyword>
<keyword evidence="2" id="KW-0479">Metal-binding</keyword>
<dbReference type="Proteomes" id="UP001165122">
    <property type="component" value="Unassembled WGS sequence"/>
</dbReference>
<dbReference type="SMART" id="SM00702">
    <property type="entry name" value="P4Hc"/>
    <property type="match status" value="1"/>
</dbReference>
<dbReference type="AlphaFoldDB" id="A0A9W7F693"/>
<dbReference type="PANTHER" id="PTHR10869">
    <property type="entry name" value="PROLYL 4-HYDROXYLASE ALPHA SUBUNIT"/>
    <property type="match status" value="1"/>
</dbReference>
<keyword evidence="5" id="KW-0408">Iron</keyword>
<comment type="cofactor">
    <cofactor evidence="1">
        <name>L-ascorbate</name>
        <dbReference type="ChEBI" id="CHEBI:38290"/>
    </cofactor>
</comment>
<dbReference type="PROSITE" id="PS51471">
    <property type="entry name" value="FE2OG_OXY"/>
    <property type="match status" value="1"/>
</dbReference>
<dbReference type="InterPro" id="IPR045054">
    <property type="entry name" value="P4HA-like"/>
</dbReference>
<evidence type="ECO:0000313" key="8">
    <source>
        <dbReference type="EMBL" id="GMI04001.1"/>
    </source>
</evidence>
<dbReference type="GO" id="GO:0005506">
    <property type="term" value="F:iron ion binding"/>
    <property type="evidence" value="ECO:0007669"/>
    <property type="project" value="InterPro"/>
</dbReference>
<keyword evidence="4" id="KW-0560">Oxidoreductase</keyword>
<evidence type="ECO:0000259" key="7">
    <source>
        <dbReference type="PROSITE" id="PS51471"/>
    </source>
</evidence>
<evidence type="ECO:0000256" key="4">
    <source>
        <dbReference type="ARBA" id="ARBA00023002"/>
    </source>
</evidence>
<sequence>MRILILASMLLYVGGYAPQLSQLSAKKKVSKRPKVSKNPKTGFGFALPTRPEEIDASVVLTETEDSLLLDKWGLQSTPTHETIFPPSLRAIKSIDRTQFPIRLEDQKFGQPATPDLLRKYVNKPHLSSFNTSTLDCYFLNLEPAILYFPSFLPPATCRDYISLITSKAVSTKSPTFGDPIDNPSIVRTSVTFYTENDNVPELNSKAVDMLCGSESEASRFEDIQMLRYPPGGEFSYHIDNVPSPSTSNGGDRTSTLLVYLNDVVKGGRTIFRDLDLQLRPIEGSAVLFFNKVEGGVDDRMVHRGEPVEKGEKFCCQIWNHERSYESQL</sequence>
<dbReference type="Pfam" id="PF13640">
    <property type="entry name" value="2OG-FeII_Oxy_3"/>
    <property type="match status" value="1"/>
</dbReference>
<feature type="chain" id="PRO_5040845595" description="Fe2OG dioxygenase domain-containing protein" evidence="6">
    <location>
        <begin position="16"/>
        <end position="328"/>
    </location>
</feature>
<keyword evidence="6" id="KW-0732">Signal</keyword>
<gene>
    <name evidence="8" type="ORF">TrLO_g261</name>
</gene>
<dbReference type="InterPro" id="IPR044862">
    <property type="entry name" value="Pro_4_hyd_alph_FE2OG_OXY"/>
</dbReference>
<comment type="caution">
    <text evidence="8">The sequence shown here is derived from an EMBL/GenBank/DDBJ whole genome shotgun (WGS) entry which is preliminary data.</text>
</comment>
<evidence type="ECO:0000256" key="5">
    <source>
        <dbReference type="ARBA" id="ARBA00023004"/>
    </source>
</evidence>
<accession>A0A9W7F693</accession>
<dbReference type="Gene3D" id="2.60.120.620">
    <property type="entry name" value="q2cbj1_9rhob like domain"/>
    <property type="match status" value="1"/>
</dbReference>
<dbReference type="GO" id="GO:0004656">
    <property type="term" value="F:procollagen-proline 4-dioxygenase activity"/>
    <property type="evidence" value="ECO:0007669"/>
    <property type="project" value="TreeGrafter"/>
</dbReference>
<name>A0A9W7F693_9STRA</name>
<protein>
    <recommendedName>
        <fullName evidence="7">Fe2OG dioxygenase domain-containing protein</fullName>
    </recommendedName>
</protein>
<evidence type="ECO:0000256" key="3">
    <source>
        <dbReference type="ARBA" id="ARBA00022964"/>
    </source>
</evidence>
<dbReference type="GO" id="GO:0031418">
    <property type="term" value="F:L-ascorbic acid binding"/>
    <property type="evidence" value="ECO:0007669"/>
    <property type="project" value="InterPro"/>
</dbReference>
<feature type="signal peptide" evidence="6">
    <location>
        <begin position="1"/>
        <end position="15"/>
    </location>
</feature>
<dbReference type="OrthoDB" id="420380at2759"/>
<organism evidence="8 9">
    <name type="scientific">Triparma laevis f. longispina</name>
    <dbReference type="NCBI Taxonomy" id="1714387"/>
    <lineage>
        <taxon>Eukaryota</taxon>
        <taxon>Sar</taxon>
        <taxon>Stramenopiles</taxon>
        <taxon>Ochrophyta</taxon>
        <taxon>Bolidophyceae</taxon>
        <taxon>Parmales</taxon>
        <taxon>Triparmaceae</taxon>
        <taxon>Triparma</taxon>
    </lineage>
</organism>
<dbReference type="InterPro" id="IPR005123">
    <property type="entry name" value="Oxoglu/Fe-dep_dioxygenase_dom"/>
</dbReference>
<evidence type="ECO:0000256" key="1">
    <source>
        <dbReference type="ARBA" id="ARBA00001961"/>
    </source>
</evidence>
<proteinExistence type="predicted"/>
<dbReference type="InterPro" id="IPR006620">
    <property type="entry name" value="Pro_4_hyd_alph"/>
</dbReference>
<evidence type="ECO:0000256" key="6">
    <source>
        <dbReference type="SAM" id="SignalP"/>
    </source>
</evidence>